<evidence type="ECO:0000256" key="1">
    <source>
        <dbReference type="SAM" id="MobiDB-lite"/>
    </source>
</evidence>
<evidence type="ECO:0000313" key="3">
    <source>
        <dbReference type="Proteomes" id="UP000325081"/>
    </source>
</evidence>
<keyword evidence="2" id="KW-0648">Protein biosynthesis</keyword>
<dbReference type="AlphaFoldDB" id="A0A5A7QVC7"/>
<reference evidence="3" key="1">
    <citation type="journal article" date="2019" name="Curr. Biol.">
        <title>Genome Sequence of Striga asiatica Provides Insight into the Evolution of Plant Parasitism.</title>
        <authorList>
            <person name="Yoshida S."/>
            <person name="Kim S."/>
            <person name="Wafula E.K."/>
            <person name="Tanskanen J."/>
            <person name="Kim Y.M."/>
            <person name="Honaas L."/>
            <person name="Yang Z."/>
            <person name="Spallek T."/>
            <person name="Conn C.E."/>
            <person name="Ichihashi Y."/>
            <person name="Cheong K."/>
            <person name="Cui S."/>
            <person name="Der J.P."/>
            <person name="Gundlach H."/>
            <person name="Jiao Y."/>
            <person name="Hori C."/>
            <person name="Ishida J.K."/>
            <person name="Kasahara H."/>
            <person name="Kiba T."/>
            <person name="Kim M.S."/>
            <person name="Koo N."/>
            <person name="Laohavisit A."/>
            <person name="Lee Y.H."/>
            <person name="Lumba S."/>
            <person name="McCourt P."/>
            <person name="Mortimer J.C."/>
            <person name="Mutuku J.M."/>
            <person name="Nomura T."/>
            <person name="Sasaki-Sekimoto Y."/>
            <person name="Seto Y."/>
            <person name="Wang Y."/>
            <person name="Wakatake T."/>
            <person name="Sakakibara H."/>
            <person name="Demura T."/>
            <person name="Yamaguchi S."/>
            <person name="Yoneyama K."/>
            <person name="Manabe R.I."/>
            <person name="Nelson D.C."/>
            <person name="Schulman A.H."/>
            <person name="Timko M.P."/>
            <person name="dePamphilis C.W."/>
            <person name="Choi D."/>
            <person name="Shirasu K."/>
        </authorList>
    </citation>
    <scope>NUCLEOTIDE SEQUENCE [LARGE SCALE GENOMIC DNA]</scope>
    <source>
        <strain evidence="3">cv. UVA1</strain>
    </source>
</reference>
<proteinExistence type="predicted"/>
<feature type="region of interest" description="Disordered" evidence="1">
    <location>
        <begin position="148"/>
        <end position="169"/>
    </location>
</feature>
<dbReference type="GO" id="GO:0003743">
    <property type="term" value="F:translation initiation factor activity"/>
    <property type="evidence" value="ECO:0007669"/>
    <property type="project" value="UniProtKB-KW"/>
</dbReference>
<dbReference type="Proteomes" id="UP000325081">
    <property type="component" value="Unassembled WGS sequence"/>
</dbReference>
<gene>
    <name evidence="2" type="ORF">STAS_25545</name>
</gene>
<organism evidence="2 3">
    <name type="scientific">Striga asiatica</name>
    <name type="common">Asiatic witchweed</name>
    <name type="synonym">Buchnera asiatica</name>
    <dbReference type="NCBI Taxonomy" id="4170"/>
    <lineage>
        <taxon>Eukaryota</taxon>
        <taxon>Viridiplantae</taxon>
        <taxon>Streptophyta</taxon>
        <taxon>Embryophyta</taxon>
        <taxon>Tracheophyta</taxon>
        <taxon>Spermatophyta</taxon>
        <taxon>Magnoliopsida</taxon>
        <taxon>eudicotyledons</taxon>
        <taxon>Gunneridae</taxon>
        <taxon>Pentapetalae</taxon>
        <taxon>asterids</taxon>
        <taxon>lamiids</taxon>
        <taxon>Lamiales</taxon>
        <taxon>Orobanchaceae</taxon>
        <taxon>Buchnereae</taxon>
        <taxon>Striga</taxon>
    </lineage>
</organism>
<keyword evidence="3" id="KW-1185">Reference proteome</keyword>
<dbReference type="EMBL" id="BKCP01008292">
    <property type="protein sequence ID" value="GER48377.1"/>
    <property type="molecule type" value="Genomic_DNA"/>
</dbReference>
<accession>A0A5A7QVC7</accession>
<keyword evidence="2" id="KW-0396">Initiation factor</keyword>
<evidence type="ECO:0000313" key="2">
    <source>
        <dbReference type="EMBL" id="GER48377.1"/>
    </source>
</evidence>
<protein>
    <submittedName>
        <fullName evidence="2">Eukaryotic translation initiation factor-related</fullName>
    </submittedName>
</protein>
<name>A0A5A7QVC7_STRAF</name>
<sequence length="169" mass="17940">MGRGEDWVLEGEIERCQPGMVGRAMVIVVKQQVPLYGMIMIRDQRVFCGEQDFGVAAVCGEVQGTEFGAGYDGPPLLGVSIVILLDLNLTSSVEEDETLLVIARIDSPKGSLLREGQGLQYTSQHPASSIFTQIVQPIGVDCTTCNKSSTTATSGKPTSAKTSSATSNV</sequence>
<comment type="caution">
    <text evidence="2">The sequence shown here is derived from an EMBL/GenBank/DDBJ whole genome shotgun (WGS) entry which is preliminary data.</text>
</comment>